<sequence length="89" mass="10368">MRIIQLDGRDMTDKDSIHQYLQEKLGIVEYYGHNLDALYDILSTWDEEITIQLSHSEDVLSHLDRYGETLLNTLQEASLENDSLTIEIK</sequence>
<evidence type="ECO:0000313" key="4">
    <source>
        <dbReference type="Proteomes" id="UP001501166"/>
    </source>
</evidence>
<dbReference type="EMBL" id="BAAACW010000045">
    <property type="protein sequence ID" value="GAA0357101.1"/>
    <property type="molecule type" value="Genomic_DNA"/>
</dbReference>
<dbReference type="Gene3D" id="3.30.370.10">
    <property type="entry name" value="Barstar-like"/>
    <property type="match status" value="1"/>
</dbReference>
<evidence type="ECO:0000313" key="3">
    <source>
        <dbReference type="EMBL" id="GAA0357101.1"/>
    </source>
</evidence>
<feature type="domain" description="Barstar (barnase inhibitor)" evidence="2">
    <location>
        <begin position="1"/>
        <end position="79"/>
    </location>
</feature>
<dbReference type="Proteomes" id="UP001501166">
    <property type="component" value="Unassembled WGS sequence"/>
</dbReference>
<evidence type="ECO:0000256" key="1">
    <source>
        <dbReference type="ARBA" id="ARBA00006845"/>
    </source>
</evidence>
<proteinExistence type="inferred from homology"/>
<accession>A0ABN0X7I2</accession>
<dbReference type="InterPro" id="IPR035905">
    <property type="entry name" value="Barstar-like_sf"/>
</dbReference>
<dbReference type="SUPFAM" id="SSF52038">
    <property type="entry name" value="Barstar-related"/>
    <property type="match status" value="1"/>
</dbReference>
<evidence type="ECO:0000259" key="2">
    <source>
        <dbReference type="Pfam" id="PF01337"/>
    </source>
</evidence>
<reference evidence="3 4" key="1">
    <citation type="journal article" date="2019" name="Int. J. Syst. Evol. Microbiol.">
        <title>The Global Catalogue of Microorganisms (GCM) 10K type strain sequencing project: providing services to taxonomists for standard genome sequencing and annotation.</title>
        <authorList>
            <consortium name="The Broad Institute Genomics Platform"/>
            <consortium name="The Broad Institute Genome Sequencing Center for Infectious Disease"/>
            <person name="Wu L."/>
            <person name="Ma J."/>
        </authorList>
    </citation>
    <scope>NUCLEOTIDE SEQUENCE [LARGE SCALE GENOMIC DNA]</scope>
    <source>
        <strain evidence="3 4">JCM 12662</strain>
    </source>
</reference>
<dbReference type="RefSeq" id="WP_343754153.1">
    <property type="nucleotide sequence ID" value="NZ_BAAACW010000045.1"/>
</dbReference>
<dbReference type="Pfam" id="PF01337">
    <property type="entry name" value="Barstar"/>
    <property type="match status" value="1"/>
</dbReference>
<comment type="similarity">
    <text evidence="1">Belongs to the barstar family.</text>
</comment>
<comment type="caution">
    <text evidence="3">The sequence shown here is derived from an EMBL/GenBank/DDBJ whole genome shotgun (WGS) entry which is preliminary data.</text>
</comment>
<dbReference type="InterPro" id="IPR000468">
    <property type="entry name" value="Barstar"/>
</dbReference>
<keyword evidence="4" id="KW-1185">Reference proteome</keyword>
<name>A0ABN0X7I2_9LACT</name>
<gene>
    <name evidence="3" type="ORF">GCM10008932_07480</name>
</gene>
<organism evidence="3 4">
    <name type="scientific">Alkalibacterium iburiense</name>
    <dbReference type="NCBI Taxonomy" id="290589"/>
    <lineage>
        <taxon>Bacteria</taxon>
        <taxon>Bacillati</taxon>
        <taxon>Bacillota</taxon>
        <taxon>Bacilli</taxon>
        <taxon>Lactobacillales</taxon>
        <taxon>Carnobacteriaceae</taxon>
        <taxon>Alkalibacterium</taxon>
    </lineage>
</organism>
<protein>
    <recommendedName>
        <fullName evidence="2">Barstar (barnase inhibitor) domain-containing protein</fullName>
    </recommendedName>
</protein>